<proteinExistence type="predicted"/>
<feature type="region of interest" description="Disordered" evidence="1">
    <location>
        <begin position="66"/>
        <end position="292"/>
    </location>
</feature>
<comment type="caution">
    <text evidence="2">The sequence shown here is derived from an EMBL/GenBank/DDBJ whole genome shotgun (WGS) entry which is preliminary data.</text>
</comment>
<feature type="compositionally biased region" description="Basic and acidic residues" evidence="1">
    <location>
        <begin position="189"/>
        <end position="201"/>
    </location>
</feature>
<feature type="region of interest" description="Disordered" evidence="1">
    <location>
        <begin position="1"/>
        <end position="33"/>
    </location>
</feature>
<reference evidence="2" key="2">
    <citation type="submission" date="2020-09" db="EMBL/GenBank/DDBJ databases">
        <authorList>
            <person name="Sun Q."/>
            <person name="Ohkuma M."/>
        </authorList>
    </citation>
    <scope>NUCLEOTIDE SEQUENCE</scope>
    <source>
        <strain evidence="2">JCM 4637</strain>
    </source>
</reference>
<feature type="compositionally biased region" description="Basic and acidic residues" evidence="1">
    <location>
        <begin position="209"/>
        <end position="292"/>
    </location>
</feature>
<evidence type="ECO:0000313" key="3">
    <source>
        <dbReference type="Proteomes" id="UP000638353"/>
    </source>
</evidence>
<gene>
    <name evidence="2" type="ORF">GCM10010334_65510</name>
</gene>
<evidence type="ECO:0000256" key="1">
    <source>
        <dbReference type="SAM" id="MobiDB-lite"/>
    </source>
</evidence>
<dbReference type="RefSeq" id="WP_189826749.1">
    <property type="nucleotide sequence ID" value="NZ_BMVC01000016.1"/>
</dbReference>
<organism evidence="2 3">
    <name type="scientific">Streptomyces finlayi</name>
    <dbReference type="NCBI Taxonomy" id="67296"/>
    <lineage>
        <taxon>Bacteria</taxon>
        <taxon>Bacillati</taxon>
        <taxon>Actinomycetota</taxon>
        <taxon>Actinomycetes</taxon>
        <taxon>Kitasatosporales</taxon>
        <taxon>Streptomycetaceae</taxon>
        <taxon>Streptomyces</taxon>
    </lineage>
</organism>
<dbReference type="AlphaFoldDB" id="A0A918X475"/>
<accession>A0A918X475</accession>
<feature type="compositionally biased region" description="Low complexity" evidence="1">
    <location>
        <begin position="161"/>
        <end position="171"/>
    </location>
</feature>
<sequence>MRGDEAQVTAGGGAEARGRSGPRHAAPKKSLLTKFHMPAGKALALAAMPTAVLVGMSLTPKLAMAAEEPGNPFAPGPCVTQPDEAGKDDAAKDDEAKGKDDAAKDEPGKDAEKDKPAKDEPAEDGKPDPAGPDATKPDKTPAPDGTKAPAETPTPEKKAPEAPATTPAPAETETKNPLDPLGVGPAIKDFFEGLGGKKEEPAPPAADPAKQDAAKPDAPDAAKDPAKKPDADAAKKDAEPAKKADKPDPKDDAEESKADKESKAEKDAKEAKDKLDKAAKDAKEKADAAAAKTEKAIKAAAEKLGIKVEDFDKDGDGKPDLVPNEDGQIPFPCPVADPDALANAKLEPGIPDLPDDPWILETSMLTLRGLDYAGVVEVRTAGGKIKKVLKFTAKETDIKDLHQTTVGPNGTTGHVQARKGSTSTLRQGTVTMYTEELKGNLFGLIPVTFSPQTPPPLNVPIAMFTKVKVTQAGQFGGTLTVPGLHNYFTGPGTGNAAAAD</sequence>
<protein>
    <recommendedName>
        <fullName evidence="4">Hydrogenase expression protein HypF</fullName>
    </recommendedName>
</protein>
<evidence type="ECO:0000313" key="2">
    <source>
        <dbReference type="EMBL" id="GHD10426.1"/>
    </source>
</evidence>
<dbReference type="EMBL" id="BMVC01000016">
    <property type="protein sequence ID" value="GHD10426.1"/>
    <property type="molecule type" value="Genomic_DNA"/>
</dbReference>
<evidence type="ECO:0008006" key="4">
    <source>
        <dbReference type="Google" id="ProtNLM"/>
    </source>
</evidence>
<feature type="compositionally biased region" description="Basic and acidic residues" evidence="1">
    <location>
        <begin position="84"/>
        <end position="127"/>
    </location>
</feature>
<name>A0A918X475_9ACTN</name>
<dbReference type="Proteomes" id="UP000638353">
    <property type="component" value="Unassembled WGS sequence"/>
</dbReference>
<reference evidence="2" key="1">
    <citation type="journal article" date="2014" name="Int. J. Syst. Evol. Microbiol.">
        <title>Complete genome sequence of Corynebacterium casei LMG S-19264T (=DSM 44701T), isolated from a smear-ripened cheese.</title>
        <authorList>
            <consortium name="US DOE Joint Genome Institute (JGI-PGF)"/>
            <person name="Walter F."/>
            <person name="Albersmeier A."/>
            <person name="Kalinowski J."/>
            <person name="Ruckert C."/>
        </authorList>
    </citation>
    <scope>NUCLEOTIDE SEQUENCE</scope>
    <source>
        <strain evidence="2">JCM 4637</strain>
    </source>
</reference>